<dbReference type="Proteomes" id="UP001217754">
    <property type="component" value="Chromosome 2"/>
</dbReference>
<dbReference type="GO" id="GO:0005737">
    <property type="term" value="C:cytoplasm"/>
    <property type="evidence" value="ECO:0007669"/>
    <property type="project" value="UniProtKB-SubCell"/>
</dbReference>
<keyword evidence="6" id="KW-0963">Cytoplasm</keyword>
<evidence type="ECO:0000256" key="4">
    <source>
        <dbReference type="ARBA" id="ARBA00012950"/>
    </source>
</evidence>
<comment type="catalytic activity">
    <reaction evidence="10">
        <text>N-terminal L-seryl-[histone H2A] + acetyl-CoA = N-terminal N(alpha)-acetyl-L-seryl-[histone H2A] + CoA + H(+)</text>
        <dbReference type="Rhea" id="RHEA:50600"/>
        <dbReference type="Rhea" id="RHEA-COMP:12742"/>
        <dbReference type="Rhea" id="RHEA-COMP:12744"/>
        <dbReference type="ChEBI" id="CHEBI:15378"/>
        <dbReference type="ChEBI" id="CHEBI:57287"/>
        <dbReference type="ChEBI" id="CHEBI:57288"/>
        <dbReference type="ChEBI" id="CHEBI:64738"/>
        <dbReference type="ChEBI" id="CHEBI:83690"/>
        <dbReference type="EC" id="2.3.1.257"/>
    </reaction>
</comment>
<comment type="subcellular location">
    <subcellularLocation>
        <location evidence="2">Cytoplasm</location>
    </subcellularLocation>
    <subcellularLocation>
        <location evidence="1">Nucleus</location>
    </subcellularLocation>
</comment>
<dbReference type="EC" id="2.3.1.257" evidence="4"/>
<dbReference type="EMBL" id="CP119959">
    <property type="protein sequence ID" value="WFD38386.1"/>
    <property type="molecule type" value="Genomic_DNA"/>
</dbReference>
<dbReference type="PROSITE" id="PS51186">
    <property type="entry name" value="GNAT"/>
    <property type="match status" value="1"/>
</dbReference>
<evidence type="ECO:0000313" key="14">
    <source>
        <dbReference type="Proteomes" id="UP001217754"/>
    </source>
</evidence>
<organism evidence="13 14">
    <name type="scientific">Malassezia japonica</name>
    <dbReference type="NCBI Taxonomy" id="223818"/>
    <lineage>
        <taxon>Eukaryota</taxon>
        <taxon>Fungi</taxon>
        <taxon>Dikarya</taxon>
        <taxon>Basidiomycota</taxon>
        <taxon>Ustilaginomycotina</taxon>
        <taxon>Malasseziomycetes</taxon>
        <taxon>Malasseziales</taxon>
        <taxon>Malasseziaceae</taxon>
        <taxon>Malassezia</taxon>
    </lineage>
</organism>
<dbReference type="GO" id="GO:1990189">
    <property type="term" value="F:protein N-terminal-serine acetyltransferase activity"/>
    <property type="evidence" value="ECO:0007669"/>
    <property type="project" value="UniProtKB-EC"/>
</dbReference>
<comment type="similarity">
    <text evidence="3">Belongs to the acetyltransferase family. NAA40 subfamily.</text>
</comment>
<dbReference type="InterPro" id="IPR000182">
    <property type="entry name" value="GNAT_dom"/>
</dbReference>
<dbReference type="SUPFAM" id="SSF55729">
    <property type="entry name" value="Acyl-CoA N-acyltransferases (Nat)"/>
    <property type="match status" value="1"/>
</dbReference>
<dbReference type="GO" id="GO:0005634">
    <property type="term" value="C:nucleus"/>
    <property type="evidence" value="ECO:0007669"/>
    <property type="project" value="UniProtKB-SubCell"/>
</dbReference>
<dbReference type="AlphaFoldDB" id="A0AAF0JEX5"/>
<dbReference type="RefSeq" id="XP_060121283.1">
    <property type="nucleotide sequence ID" value="XM_060265300.1"/>
</dbReference>
<evidence type="ECO:0000256" key="5">
    <source>
        <dbReference type="ARBA" id="ARBA00015043"/>
    </source>
</evidence>
<dbReference type="PANTHER" id="PTHR20531">
    <property type="entry name" value="N-ALPHA-ACETYLTRANSFERASE 40"/>
    <property type="match status" value="1"/>
</dbReference>
<dbReference type="GeneID" id="85224987"/>
<evidence type="ECO:0000313" key="13">
    <source>
        <dbReference type="EMBL" id="WFD38386.1"/>
    </source>
</evidence>
<evidence type="ECO:0000256" key="11">
    <source>
        <dbReference type="ARBA" id="ARBA00049524"/>
    </source>
</evidence>
<dbReference type="GO" id="GO:0043998">
    <property type="term" value="F:histone H2A acetyltransferase activity"/>
    <property type="evidence" value="ECO:0007669"/>
    <property type="project" value="InterPro"/>
</dbReference>
<accession>A0AAF0JEX5</accession>
<evidence type="ECO:0000259" key="12">
    <source>
        <dbReference type="PROSITE" id="PS51186"/>
    </source>
</evidence>
<proteinExistence type="inferred from homology"/>
<dbReference type="CDD" id="cd04301">
    <property type="entry name" value="NAT_SF"/>
    <property type="match status" value="1"/>
</dbReference>
<gene>
    <name evidence="13" type="primary">NPR2_2</name>
    <name evidence="13" type="ORF">MJAP1_001338</name>
</gene>
<name>A0AAF0JEX5_9BASI</name>
<dbReference type="PANTHER" id="PTHR20531:SF1">
    <property type="entry name" value="N-ALPHA-ACETYLTRANSFERASE 40"/>
    <property type="match status" value="1"/>
</dbReference>
<evidence type="ECO:0000256" key="3">
    <source>
        <dbReference type="ARBA" id="ARBA00008870"/>
    </source>
</evidence>
<evidence type="ECO:0000256" key="7">
    <source>
        <dbReference type="ARBA" id="ARBA00022679"/>
    </source>
</evidence>
<dbReference type="InterPro" id="IPR039949">
    <property type="entry name" value="NAA40"/>
</dbReference>
<dbReference type="Gene3D" id="3.40.630.30">
    <property type="match status" value="1"/>
</dbReference>
<keyword evidence="8" id="KW-0539">Nucleus</keyword>
<keyword evidence="9" id="KW-0012">Acyltransferase</keyword>
<evidence type="ECO:0000256" key="8">
    <source>
        <dbReference type="ARBA" id="ARBA00023242"/>
    </source>
</evidence>
<keyword evidence="14" id="KW-1185">Reference proteome</keyword>
<evidence type="ECO:0000256" key="10">
    <source>
        <dbReference type="ARBA" id="ARBA00047821"/>
    </source>
</evidence>
<evidence type="ECO:0000256" key="6">
    <source>
        <dbReference type="ARBA" id="ARBA00022490"/>
    </source>
</evidence>
<dbReference type="InterPro" id="IPR016181">
    <property type="entry name" value="Acyl_CoA_acyltransferase"/>
</dbReference>
<evidence type="ECO:0000256" key="2">
    <source>
        <dbReference type="ARBA" id="ARBA00004496"/>
    </source>
</evidence>
<evidence type="ECO:0000256" key="1">
    <source>
        <dbReference type="ARBA" id="ARBA00004123"/>
    </source>
</evidence>
<dbReference type="GO" id="GO:0010485">
    <property type="term" value="F:histone H4 acetyltransferase activity"/>
    <property type="evidence" value="ECO:0007669"/>
    <property type="project" value="InterPro"/>
</dbReference>
<keyword evidence="7" id="KW-0808">Transferase</keyword>
<sequence length="212" mass="24185">MSREMHSSDVRVLVASAPELSSAMKDQIYALLESNMRAMYETYSEWNAVEKRTELEDPVSRFLLVVPKSYDARTTRRTTRHSATTVPPLLGYVMWRYETYDALAHDSVAVPGEDQMEVAYCYELQVAASYRRLKLGSWLLCLLEAVAWQAGMRKVMLTVFKQNVDARAFYTKCSYRLDATSPTDDPSDEYRCVIMSKASPTLLSQQRVAAPH</sequence>
<dbReference type="Pfam" id="PF00583">
    <property type="entry name" value="Acetyltransf_1"/>
    <property type="match status" value="1"/>
</dbReference>
<protein>
    <recommendedName>
        <fullName evidence="5">N-alpha-acetyltransferase 40</fullName>
        <ecNumber evidence="4">2.3.1.257</ecNumber>
    </recommendedName>
</protein>
<evidence type="ECO:0000256" key="9">
    <source>
        <dbReference type="ARBA" id="ARBA00023315"/>
    </source>
</evidence>
<comment type="catalytic activity">
    <reaction evidence="11">
        <text>N-terminal L-seryl-[histone H4] + acetyl-CoA = N-terminal N(alpha)-acetyl-L-seryl-[histone H4] + CoA + H(+)</text>
        <dbReference type="Rhea" id="RHEA:50596"/>
        <dbReference type="Rhea" id="RHEA-COMP:12740"/>
        <dbReference type="Rhea" id="RHEA-COMP:12743"/>
        <dbReference type="ChEBI" id="CHEBI:15378"/>
        <dbReference type="ChEBI" id="CHEBI:57287"/>
        <dbReference type="ChEBI" id="CHEBI:57288"/>
        <dbReference type="ChEBI" id="CHEBI:64738"/>
        <dbReference type="ChEBI" id="CHEBI:83690"/>
        <dbReference type="EC" id="2.3.1.257"/>
    </reaction>
</comment>
<feature type="domain" description="N-acetyltransferase" evidence="12">
    <location>
        <begin position="49"/>
        <end position="200"/>
    </location>
</feature>
<reference evidence="13" key="1">
    <citation type="submission" date="2023-03" db="EMBL/GenBank/DDBJ databases">
        <title>Mating type loci evolution in Malassezia.</title>
        <authorList>
            <person name="Coelho M.A."/>
        </authorList>
    </citation>
    <scope>NUCLEOTIDE SEQUENCE</scope>
    <source>
        <strain evidence="13">CBS 9431</strain>
    </source>
</reference>